<dbReference type="PANTHER" id="PTHR13018">
    <property type="entry name" value="PROBABLE MEMBRANE PROTEIN DUF221-RELATED"/>
    <property type="match status" value="1"/>
</dbReference>
<feature type="transmembrane region" description="Helical" evidence="11">
    <location>
        <begin position="564"/>
        <end position="595"/>
    </location>
</feature>
<evidence type="ECO:0000256" key="1">
    <source>
        <dbReference type="ARBA" id="ARBA00004141"/>
    </source>
</evidence>
<feature type="transmembrane region" description="Helical" evidence="11">
    <location>
        <begin position="81"/>
        <end position="107"/>
    </location>
</feature>
<feature type="transmembrane region" description="Helical" evidence="11">
    <location>
        <begin position="616"/>
        <end position="636"/>
    </location>
</feature>
<dbReference type="Proteomes" id="UP000325577">
    <property type="component" value="Linkage Group LG9"/>
</dbReference>
<dbReference type="Pfam" id="PF13967">
    <property type="entry name" value="RSN1_TM"/>
    <property type="match status" value="1"/>
</dbReference>
<keyword evidence="3" id="KW-0813">Transport</keyword>
<evidence type="ECO:0000256" key="4">
    <source>
        <dbReference type="ARBA" id="ARBA00022692"/>
    </source>
</evidence>
<keyword evidence="9" id="KW-0407">Ion channel</keyword>
<evidence type="ECO:0000256" key="6">
    <source>
        <dbReference type="ARBA" id="ARBA00022989"/>
    </source>
</evidence>
<name>A0A5J4Z8J6_9ASTE</name>
<dbReference type="PANTHER" id="PTHR13018:SF100">
    <property type="entry name" value="CSC1-LIKE PROTEIN ERD4"/>
    <property type="match status" value="1"/>
</dbReference>
<evidence type="ECO:0000256" key="5">
    <source>
        <dbReference type="ARBA" id="ARBA00022837"/>
    </source>
</evidence>
<evidence type="ECO:0000259" key="12">
    <source>
        <dbReference type="Pfam" id="PF02714"/>
    </source>
</evidence>
<dbReference type="Pfam" id="PF14703">
    <property type="entry name" value="PHM7_cyt"/>
    <property type="match status" value="1"/>
</dbReference>
<dbReference type="EMBL" id="CM018052">
    <property type="protein sequence ID" value="KAA8514885.1"/>
    <property type="molecule type" value="Genomic_DNA"/>
</dbReference>
<sequence>MDFSSFLTSLGTSFVIFLVLMFLFTWLSRKPGNSVVYYPNRILKGMDPCEGNSMTRNPFAWIREALSSSEEDVINMSGVDAAVYFVFVSTALGILVLAGLVLLPLLLPVAITDHSVKSDNTTSNGTFSDLDKLSMGHVEKKSPRLWAFLIATYWVSFAAYYLLWKAYKHVSDLRAAALMSPEVRDEQFAILVRDIPPPAEGQTRKEQVDSYFRAIYPDTFYRSMVVTNNKEVNKIWKELEGYRKKLARAEAIYEESKKSGKPEGTKPTSKIGFLGLFGKKVDSIEYYNEKINELVPKLDAEQKVTLREKQQASALVFFTSRVTAAAAAQSLHATMVDTWTVMDAPEPRQLIWNNLPKKFFERQIRQCVVYVFVALTIFFYMIPISFISAITTLSQLRKLLPFLKPIVDQNAIKTVLEAFLPQLALIIFLALLPKFLLFLSKAEGIPSESHAVRAASGKYFYFTVLNVFIGVTVGGTLFSTLKDIEKDPNSIVTLLATTLPANATFFLTYVALKFFVGYGLELSRIVPLIIYHLKRKYLCKTEAELKEAWSPGDLGYATRVPGDMLIITIVLCYSVIAPIIIPFGVLYFGIGWLVIRNQVLKVYVPSYESNGRMWPHMHTRIIAALMIYQVTMIGYFAVKEFYFTPILIPLPILSLIFAFVCSKKFYHFFQATALEVACRELKETPNMEIVFRSFVPPSLSAEKSDDDQFEDAKSQVSRATSFV</sequence>
<evidence type="ECO:0000256" key="7">
    <source>
        <dbReference type="ARBA" id="ARBA00023065"/>
    </source>
</evidence>
<evidence type="ECO:0000256" key="2">
    <source>
        <dbReference type="ARBA" id="ARBA00007779"/>
    </source>
</evidence>
<keyword evidence="7" id="KW-0406">Ion transport</keyword>
<keyword evidence="16" id="KW-1185">Reference proteome</keyword>
<dbReference type="InterPro" id="IPR032880">
    <property type="entry name" value="CSC1/OSCA1-like_N"/>
</dbReference>
<organism evidence="15 16">
    <name type="scientific">Nyssa sinensis</name>
    <dbReference type="NCBI Taxonomy" id="561372"/>
    <lineage>
        <taxon>Eukaryota</taxon>
        <taxon>Viridiplantae</taxon>
        <taxon>Streptophyta</taxon>
        <taxon>Embryophyta</taxon>
        <taxon>Tracheophyta</taxon>
        <taxon>Spermatophyta</taxon>
        <taxon>Magnoliopsida</taxon>
        <taxon>eudicotyledons</taxon>
        <taxon>Gunneridae</taxon>
        <taxon>Pentapetalae</taxon>
        <taxon>asterids</taxon>
        <taxon>Cornales</taxon>
        <taxon>Nyssaceae</taxon>
        <taxon>Nyssa</taxon>
    </lineage>
</organism>
<keyword evidence="8 11" id="KW-0472">Membrane</keyword>
<evidence type="ECO:0000256" key="8">
    <source>
        <dbReference type="ARBA" id="ARBA00023136"/>
    </source>
</evidence>
<evidence type="ECO:0000313" key="16">
    <source>
        <dbReference type="Proteomes" id="UP000325577"/>
    </source>
</evidence>
<evidence type="ECO:0000259" key="14">
    <source>
        <dbReference type="Pfam" id="PF14703"/>
    </source>
</evidence>
<feature type="transmembrane region" description="Helical" evidence="11">
    <location>
        <begin position="459"/>
        <end position="479"/>
    </location>
</feature>
<feature type="domain" description="CSC1/OSCA1-like N-terminal transmembrane" evidence="13">
    <location>
        <begin position="5"/>
        <end position="165"/>
    </location>
</feature>
<feature type="domain" description="CSC1/OSCA1-like cytosolic" evidence="14">
    <location>
        <begin position="187"/>
        <end position="354"/>
    </location>
</feature>
<keyword evidence="5" id="KW-0106">Calcium</keyword>
<evidence type="ECO:0000256" key="9">
    <source>
        <dbReference type="ARBA" id="ARBA00023303"/>
    </source>
</evidence>
<evidence type="ECO:0000256" key="11">
    <source>
        <dbReference type="SAM" id="Phobius"/>
    </source>
</evidence>
<dbReference type="InterPro" id="IPR027815">
    <property type="entry name" value="CSC1/OSCA1-like_cyt"/>
</dbReference>
<comment type="similarity">
    <text evidence="2">Belongs to the CSC1 (TC 1.A.17) family.</text>
</comment>
<keyword evidence="4 11" id="KW-0812">Transmembrane</keyword>
<evidence type="ECO:0000313" key="15">
    <source>
        <dbReference type="EMBL" id="KAA8514885.1"/>
    </source>
</evidence>
<reference evidence="15 16" key="1">
    <citation type="submission" date="2019-09" db="EMBL/GenBank/DDBJ databases">
        <title>A chromosome-level genome assembly of the Chinese tupelo Nyssa sinensis.</title>
        <authorList>
            <person name="Yang X."/>
            <person name="Kang M."/>
            <person name="Yang Y."/>
            <person name="Xiong H."/>
            <person name="Wang M."/>
            <person name="Zhang Z."/>
            <person name="Wang Z."/>
            <person name="Wu H."/>
            <person name="Ma T."/>
            <person name="Liu J."/>
            <person name="Xi Z."/>
        </authorList>
    </citation>
    <scope>NUCLEOTIDE SEQUENCE [LARGE SCALE GENOMIC DNA]</scope>
    <source>
        <strain evidence="15">J267</strain>
        <tissue evidence="15">Leaf</tissue>
    </source>
</reference>
<feature type="transmembrane region" description="Helical" evidence="11">
    <location>
        <begin position="368"/>
        <end position="393"/>
    </location>
</feature>
<feature type="domain" description="CSC1/OSCA1-like 7TM region" evidence="12">
    <location>
        <begin position="365"/>
        <end position="636"/>
    </location>
</feature>
<evidence type="ECO:0000256" key="3">
    <source>
        <dbReference type="ARBA" id="ARBA00022448"/>
    </source>
</evidence>
<evidence type="ECO:0000259" key="13">
    <source>
        <dbReference type="Pfam" id="PF13967"/>
    </source>
</evidence>
<keyword evidence="6 11" id="KW-1133">Transmembrane helix</keyword>
<dbReference type="Pfam" id="PF02714">
    <property type="entry name" value="RSN1_7TM"/>
    <property type="match status" value="1"/>
</dbReference>
<dbReference type="InterPro" id="IPR045122">
    <property type="entry name" value="Csc1-like"/>
</dbReference>
<dbReference type="GO" id="GO:0005886">
    <property type="term" value="C:plasma membrane"/>
    <property type="evidence" value="ECO:0007669"/>
    <property type="project" value="TreeGrafter"/>
</dbReference>
<protein>
    <recommendedName>
        <fullName evidence="17">CSC1-like protein ERD4</fullName>
    </recommendedName>
</protein>
<feature type="transmembrane region" description="Helical" evidence="11">
    <location>
        <begin position="414"/>
        <end position="439"/>
    </location>
</feature>
<feature type="compositionally biased region" description="Polar residues" evidence="10">
    <location>
        <begin position="714"/>
        <end position="723"/>
    </location>
</feature>
<gene>
    <name evidence="15" type="ORF">F0562_018064</name>
</gene>
<feature type="transmembrane region" description="Helical" evidence="11">
    <location>
        <begin position="491"/>
        <end position="512"/>
    </location>
</feature>
<feature type="transmembrane region" description="Helical" evidence="11">
    <location>
        <begin position="642"/>
        <end position="661"/>
    </location>
</feature>
<proteinExistence type="inferred from homology"/>
<dbReference type="GO" id="GO:0005227">
    <property type="term" value="F:calcium-activated cation channel activity"/>
    <property type="evidence" value="ECO:0007669"/>
    <property type="project" value="InterPro"/>
</dbReference>
<feature type="transmembrane region" description="Helical" evidence="11">
    <location>
        <begin position="145"/>
        <end position="164"/>
    </location>
</feature>
<evidence type="ECO:0008006" key="17">
    <source>
        <dbReference type="Google" id="ProtNLM"/>
    </source>
</evidence>
<dbReference type="InterPro" id="IPR003864">
    <property type="entry name" value="CSC1/OSCA1-like_7TM"/>
</dbReference>
<dbReference type="AlphaFoldDB" id="A0A5J4Z8J6"/>
<accession>A0A5J4Z8J6</accession>
<feature type="region of interest" description="Disordered" evidence="10">
    <location>
        <begin position="701"/>
        <end position="723"/>
    </location>
</feature>
<comment type="subcellular location">
    <subcellularLocation>
        <location evidence="1">Membrane</location>
        <topology evidence="1">Multi-pass membrane protein</topology>
    </subcellularLocation>
</comment>
<dbReference type="OrthoDB" id="1689567at2759"/>
<feature type="transmembrane region" description="Helical" evidence="11">
    <location>
        <begin position="7"/>
        <end position="27"/>
    </location>
</feature>
<evidence type="ECO:0000256" key="10">
    <source>
        <dbReference type="SAM" id="MobiDB-lite"/>
    </source>
</evidence>